<evidence type="ECO:0000259" key="6">
    <source>
        <dbReference type="PROSITE" id="PS50977"/>
    </source>
</evidence>
<name>A0A9X1M313_9MICC</name>
<organism evidence="7 8">
    <name type="scientific">Arthrobacter gengyunqii</name>
    <dbReference type="NCBI Taxonomy" id="2886940"/>
    <lineage>
        <taxon>Bacteria</taxon>
        <taxon>Bacillati</taxon>
        <taxon>Actinomycetota</taxon>
        <taxon>Actinomycetes</taxon>
        <taxon>Micrococcales</taxon>
        <taxon>Micrococcaceae</taxon>
        <taxon>Arthrobacter</taxon>
    </lineage>
</organism>
<evidence type="ECO:0000313" key="7">
    <source>
        <dbReference type="EMBL" id="MCC3270306.1"/>
    </source>
</evidence>
<dbReference type="Proteomes" id="UP001139264">
    <property type="component" value="Unassembled WGS sequence"/>
</dbReference>
<protein>
    <submittedName>
        <fullName evidence="7">TetR/AcrR family transcriptional regulator</fullName>
    </submittedName>
</protein>
<dbReference type="Gene3D" id="1.10.357.10">
    <property type="entry name" value="Tetracycline Repressor, domain 2"/>
    <property type="match status" value="1"/>
</dbReference>
<feature type="domain" description="HTH tetR-type" evidence="6">
    <location>
        <begin position="42"/>
        <end position="102"/>
    </location>
</feature>
<feature type="DNA-binding region" description="H-T-H motif" evidence="4">
    <location>
        <begin position="65"/>
        <end position="84"/>
    </location>
</feature>
<keyword evidence="2 4" id="KW-0238">DNA-binding</keyword>
<dbReference type="SUPFAM" id="SSF46689">
    <property type="entry name" value="Homeodomain-like"/>
    <property type="match status" value="1"/>
</dbReference>
<dbReference type="EMBL" id="JAJFZP010000011">
    <property type="protein sequence ID" value="MCC3270306.1"/>
    <property type="molecule type" value="Genomic_DNA"/>
</dbReference>
<evidence type="ECO:0000313" key="8">
    <source>
        <dbReference type="Proteomes" id="UP001139264"/>
    </source>
</evidence>
<evidence type="ECO:0000256" key="2">
    <source>
        <dbReference type="ARBA" id="ARBA00023125"/>
    </source>
</evidence>
<comment type="caution">
    <text evidence="7">The sequence shown here is derived from an EMBL/GenBank/DDBJ whole genome shotgun (WGS) entry which is preliminary data.</text>
</comment>
<evidence type="ECO:0000256" key="5">
    <source>
        <dbReference type="SAM" id="MobiDB-lite"/>
    </source>
</evidence>
<dbReference type="PRINTS" id="PR00455">
    <property type="entry name" value="HTHTETR"/>
</dbReference>
<reference evidence="7" key="1">
    <citation type="submission" date="2021-10" db="EMBL/GenBank/DDBJ databases">
        <title>Novel species in genus Arthrobacter.</title>
        <authorList>
            <person name="Liu Y."/>
        </authorList>
    </citation>
    <scope>NUCLEOTIDE SEQUENCE</scope>
    <source>
        <strain evidence="7">Zg-Y809</strain>
    </source>
</reference>
<evidence type="ECO:0000256" key="4">
    <source>
        <dbReference type="PROSITE-ProRule" id="PRU00335"/>
    </source>
</evidence>
<keyword evidence="3" id="KW-0804">Transcription</keyword>
<feature type="compositionally biased region" description="Low complexity" evidence="5">
    <location>
        <begin position="9"/>
        <end position="26"/>
    </location>
</feature>
<evidence type="ECO:0000256" key="1">
    <source>
        <dbReference type="ARBA" id="ARBA00023015"/>
    </source>
</evidence>
<keyword evidence="1" id="KW-0805">Transcription regulation</keyword>
<dbReference type="InterPro" id="IPR001647">
    <property type="entry name" value="HTH_TetR"/>
</dbReference>
<proteinExistence type="predicted"/>
<dbReference type="AlphaFoldDB" id="A0A9X1M313"/>
<accession>A0A9X1M313</accession>
<dbReference type="Pfam" id="PF00440">
    <property type="entry name" value="TetR_N"/>
    <property type="match status" value="1"/>
</dbReference>
<dbReference type="RefSeq" id="WP_227908555.1">
    <property type="nucleotide sequence ID" value="NZ_CP095461.1"/>
</dbReference>
<gene>
    <name evidence="7" type="ORF">LJ751_13220</name>
</gene>
<dbReference type="PANTHER" id="PTHR30055:SF234">
    <property type="entry name" value="HTH-TYPE TRANSCRIPTIONAL REGULATOR BETI"/>
    <property type="match status" value="1"/>
</dbReference>
<dbReference type="PANTHER" id="PTHR30055">
    <property type="entry name" value="HTH-TYPE TRANSCRIPTIONAL REGULATOR RUTR"/>
    <property type="match status" value="1"/>
</dbReference>
<dbReference type="GO" id="GO:0000976">
    <property type="term" value="F:transcription cis-regulatory region binding"/>
    <property type="evidence" value="ECO:0007669"/>
    <property type="project" value="TreeGrafter"/>
</dbReference>
<dbReference type="InterPro" id="IPR050109">
    <property type="entry name" value="HTH-type_TetR-like_transc_reg"/>
</dbReference>
<dbReference type="PROSITE" id="PS50977">
    <property type="entry name" value="HTH_TETR_2"/>
    <property type="match status" value="1"/>
</dbReference>
<dbReference type="GO" id="GO:0003700">
    <property type="term" value="F:DNA-binding transcription factor activity"/>
    <property type="evidence" value="ECO:0007669"/>
    <property type="project" value="TreeGrafter"/>
</dbReference>
<feature type="region of interest" description="Disordered" evidence="5">
    <location>
        <begin position="1"/>
        <end position="43"/>
    </location>
</feature>
<sequence length="233" mass="24677">MVSSRPESGPADPRPGAAPVAADAAGNRSAAPRSSRRTVQAAQTRTHIVSTASNLFIRQGYVATTLDAIARESGVAIQTVYNSVGNKAAVLSAVLDAAASGPTRMSVLELMRRRTAEAEDFDALITVLADWFMDVHDRIGPVLDVIAQAAAVDPVVRELQKDRALQRLTRYSEAAGALRTRGGLTSGISDADAAAVIWSLGHPQTYRTLVTDAGWTVPAYRAWLQRALSATLA</sequence>
<dbReference type="InterPro" id="IPR009057">
    <property type="entry name" value="Homeodomain-like_sf"/>
</dbReference>
<evidence type="ECO:0000256" key="3">
    <source>
        <dbReference type="ARBA" id="ARBA00023163"/>
    </source>
</evidence>